<evidence type="ECO:0000256" key="3">
    <source>
        <dbReference type="ARBA" id="ARBA00022679"/>
    </source>
</evidence>
<evidence type="ECO:0000256" key="4">
    <source>
        <dbReference type="ARBA" id="ARBA00022741"/>
    </source>
</evidence>
<keyword evidence="6" id="KW-0067">ATP-binding</keyword>
<dbReference type="InterPro" id="IPR051334">
    <property type="entry name" value="SRPK"/>
</dbReference>
<reference evidence="10" key="1">
    <citation type="submission" date="2022-03" db="EMBL/GenBank/DDBJ databases">
        <authorList>
            <person name="Sayadi A."/>
        </authorList>
    </citation>
    <scope>NUCLEOTIDE SEQUENCE</scope>
</reference>
<protein>
    <recommendedName>
        <fullName evidence="1">non-specific serine/threonine protein kinase</fullName>
        <ecNumber evidence="1">2.7.11.1</ecNumber>
    </recommendedName>
</protein>
<comment type="catalytic activity">
    <reaction evidence="7">
        <text>L-threonyl-[protein] + ATP = O-phospho-L-threonyl-[protein] + ADP + H(+)</text>
        <dbReference type="Rhea" id="RHEA:46608"/>
        <dbReference type="Rhea" id="RHEA-COMP:11060"/>
        <dbReference type="Rhea" id="RHEA-COMP:11605"/>
        <dbReference type="ChEBI" id="CHEBI:15378"/>
        <dbReference type="ChEBI" id="CHEBI:30013"/>
        <dbReference type="ChEBI" id="CHEBI:30616"/>
        <dbReference type="ChEBI" id="CHEBI:61977"/>
        <dbReference type="ChEBI" id="CHEBI:456216"/>
        <dbReference type="EC" id="2.7.11.1"/>
    </reaction>
</comment>
<evidence type="ECO:0000256" key="9">
    <source>
        <dbReference type="SAM" id="MobiDB-lite"/>
    </source>
</evidence>
<accession>A0A9P0MFT0</accession>
<dbReference type="GO" id="GO:0050684">
    <property type="term" value="P:regulation of mRNA processing"/>
    <property type="evidence" value="ECO:0007669"/>
    <property type="project" value="TreeGrafter"/>
</dbReference>
<dbReference type="InterPro" id="IPR011009">
    <property type="entry name" value="Kinase-like_dom_sf"/>
</dbReference>
<dbReference type="GO" id="GO:0005524">
    <property type="term" value="F:ATP binding"/>
    <property type="evidence" value="ECO:0007669"/>
    <property type="project" value="UniProtKB-KW"/>
</dbReference>
<evidence type="ECO:0000256" key="6">
    <source>
        <dbReference type="ARBA" id="ARBA00022840"/>
    </source>
</evidence>
<comment type="catalytic activity">
    <reaction evidence="8">
        <text>L-seryl-[protein] + ATP = O-phospho-L-seryl-[protein] + ADP + H(+)</text>
        <dbReference type="Rhea" id="RHEA:17989"/>
        <dbReference type="Rhea" id="RHEA-COMP:9863"/>
        <dbReference type="Rhea" id="RHEA-COMP:11604"/>
        <dbReference type="ChEBI" id="CHEBI:15378"/>
        <dbReference type="ChEBI" id="CHEBI:29999"/>
        <dbReference type="ChEBI" id="CHEBI:30616"/>
        <dbReference type="ChEBI" id="CHEBI:83421"/>
        <dbReference type="ChEBI" id="CHEBI:456216"/>
        <dbReference type="EC" id="2.7.11.1"/>
    </reaction>
</comment>
<feature type="compositionally biased region" description="Low complexity" evidence="9">
    <location>
        <begin position="74"/>
        <end position="93"/>
    </location>
</feature>
<name>A0A9P0MFT0_ACAOB</name>
<dbReference type="EC" id="2.7.11.1" evidence="1"/>
<evidence type="ECO:0000256" key="2">
    <source>
        <dbReference type="ARBA" id="ARBA00022527"/>
    </source>
</evidence>
<gene>
    <name evidence="10" type="ORF">ACAOBT_LOCUS34658</name>
</gene>
<evidence type="ECO:0000256" key="1">
    <source>
        <dbReference type="ARBA" id="ARBA00012513"/>
    </source>
</evidence>
<dbReference type="GO" id="GO:0005634">
    <property type="term" value="C:nucleus"/>
    <property type="evidence" value="ECO:0007669"/>
    <property type="project" value="TreeGrafter"/>
</dbReference>
<evidence type="ECO:0000256" key="7">
    <source>
        <dbReference type="ARBA" id="ARBA00047899"/>
    </source>
</evidence>
<dbReference type="EMBL" id="CAKOFQ010008655">
    <property type="protein sequence ID" value="CAH2015287.1"/>
    <property type="molecule type" value="Genomic_DNA"/>
</dbReference>
<keyword evidence="3" id="KW-0808">Transferase</keyword>
<comment type="caution">
    <text evidence="10">The sequence shown here is derived from an EMBL/GenBank/DDBJ whole genome shotgun (WGS) entry which is preliminary data.</text>
</comment>
<evidence type="ECO:0000313" key="10">
    <source>
        <dbReference type="EMBL" id="CAH2015287.1"/>
    </source>
</evidence>
<dbReference type="PANTHER" id="PTHR47634:SF9">
    <property type="entry name" value="PROTEIN KINASE DOMAIN-CONTAINING PROTEIN-RELATED"/>
    <property type="match status" value="1"/>
</dbReference>
<dbReference type="AlphaFoldDB" id="A0A9P0MFT0"/>
<keyword evidence="4" id="KW-0547">Nucleotide-binding</keyword>
<feature type="region of interest" description="Disordered" evidence="9">
    <location>
        <begin position="69"/>
        <end position="93"/>
    </location>
</feature>
<keyword evidence="11" id="KW-1185">Reference proteome</keyword>
<keyword evidence="2" id="KW-0723">Serine/threonine-protein kinase</keyword>
<dbReference type="SUPFAM" id="SSF56112">
    <property type="entry name" value="Protein kinase-like (PK-like)"/>
    <property type="match status" value="1"/>
</dbReference>
<dbReference type="PANTHER" id="PTHR47634">
    <property type="entry name" value="PROTEIN KINASE DOMAIN-CONTAINING PROTEIN-RELATED"/>
    <property type="match status" value="1"/>
</dbReference>
<proteinExistence type="predicted"/>
<dbReference type="Gene3D" id="1.10.510.10">
    <property type="entry name" value="Transferase(Phosphotransferase) domain 1"/>
    <property type="match status" value="1"/>
</dbReference>
<dbReference type="OrthoDB" id="2649at2759"/>
<organism evidence="10 11">
    <name type="scientific">Acanthoscelides obtectus</name>
    <name type="common">Bean weevil</name>
    <name type="synonym">Bruchus obtectus</name>
    <dbReference type="NCBI Taxonomy" id="200917"/>
    <lineage>
        <taxon>Eukaryota</taxon>
        <taxon>Metazoa</taxon>
        <taxon>Ecdysozoa</taxon>
        <taxon>Arthropoda</taxon>
        <taxon>Hexapoda</taxon>
        <taxon>Insecta</taxon>
        <taxon>Pterygota</taxon>
        <taxon>Neoptera</taxon>
        <taxon>Endopterygota</taxon>
        <taxon>Coleoptera</taxon>
        <taxon>Polyphaga</taxon>
        <taxon>Cucujiformia</taxon>
        <taxon>Chrysomeloidea</taxon>
        <taxon>Chrysomelidae</taxon>
        <taxon>Bruchinae</taxon>
        <taxon>Bruchini</taxon>
        <taxon>Acanthoscelides</taxon>
    </lineage>
</organism>
<dbReference type="GO" id="GO:0000245">
    <property type="term" value="P:spliceosomal complex assembly"/>
    <property type="evidence" value="ECO:0007669"/>
    <property type="project" value="TreeGrafter"/>
</dbReference>
<dbReference type="GO" id="GO:0004674">
    <property type="term" value="F:protein serine/threonine kinase activity"/>
    <property type="evidence" value="ECO:0007669"/>
    <property type="project" value="UniProtKB-KW"/>
</dbReference>
<evidence type="ECO:0000256" key="8">
    <source>
        <dbReference type="ARBA" id="ARBA00048679"/>
    </source>
</evidence>
<dbReference type="Proteomes" id="UP001152888">
    <property type="component" value="Unassembled WGS sequence"/>
</dbReference>
<sequence length="93" mass="10301">MSKILRVWHSHSRYNTSADIWSTACMAFELATGDYLFEPHSGEDYCRDEDHLAHIIELLGNIPRRIAQAAKTPSCSSTRRTSSGTSADSSRGA</sequence>
<keyword evidence="5" id="KW-0418">Kinase</keyword>
<dbReference type="GO" id="GO:0005737">
    <property type="term" value="C:cytoplasm"/>
    <property type="evidence" value="ECO:0007669"/>
    <property type="project" value="TreeGrafter"/>
</dbReference>
<evidence type="ECO:0000256" key="5">
    <source>
        <dbReference type="ARBA" id="ARBA00022777"/>
    </source>
</evidence>
<evidence type="ECO:0000313" key="11">
    <source>
        <dbReference type="Proteomes" id="UP001152888"/>
    </source>
</evidence>